<protein>
    <submittedName>
        <fullName evidence="2">Uncharacterized protein</fullName>
    </submittedName>
</protein>
<reference evidence="2 3" key="1">
    <citation type="journal article" date="2013" name="PLoS ONE">
        <title>Genomic and secretomic analyses reveal unique features of the lignocellulolytic enzyme system of Penicillium decumbens.</title>
        <authorList>
            <person name="Liu G."/>
            <person name="Zhang L."/>
            <person name="Wei X."/>
            <person name="Zou G."/>
            <person name="Qin Y."/>
            <person name="Ma L."/>
            <person name="Li J."/>
            <person name="Zheng H."/>
            <person name="Wang S."/>
            <person name="Wang C."/>
            <person name="Xun L."/>
            <person name="Zhao G.-P."/>
            <person name="Zhou Z."/>
            <person name="Qu Y."/>
        </authorList>
    </citation>
    <scope>NUCLEOTIDE SEQUENCE [LARGE SCALE GENOMIC DNA]</scope>
    <source>
        <strain evidence="3">114-2 / CGMCC 5302</strain>
    </source>
</reference>
<gene>
    <name evidence="2" type="ORF">PDE_09599</name>
</gene>
<dbReference type="eggNOG" id="ENOG502SWUH">
    <property type="taxonomic scope" value="Eukaryota"/>
</dbReference>
<dbReference type="OrthoDB" id="5427699at2759"/>
<feature type="compositionally biased region" description="Pro residues" evidence="1">
    <location>
        <begin position="239"/>
        <end position="251"/>
    </location>
</feature>
<name>S7ZV63_PENO1</name>
<evidence type="ECO:0000256" key="1">
    <source>
        <dbReference type="SAM" id="MobiDB-lite"/>
    </source>
</evidence>
<dbReference type="STRING" id="933388.S7ZV63"/>
<evidence type="ECO:0000313" key="3">
    <source>
        <dbReference type="Proteomes" id="UP000019376"/>
    </source>
</evidence>
<dbReference type="AlphaFoldDB" id="S7ZV63"/>
<sequence>MKTAGVRLPDGHGHVYKEVRFSPTATPLRRAQSVSTSTPSMISKFRPARTAHRRGDVNLGLDISYIDQSRELLETQRAHSDSERALFTLERQLWAKERALLRAKISELESMLRCERSASTYSTTHPFKPAFSSPQYPEIHDHVPSAQVWEGSSPSHRPTRVFLDEEPLVNPHLSPLSTGHSSEPPSLDAALSPRARAVDAPMPNVSIPVPIEKVDSKLDGITLKSTALPPNVVARVITPPSPSPLEAPSPAPATSSTRPVRPGMEHRNSLKLRLSDLGPPNENRVRDAGHTPMAVIDVDVSLGTTENASPTEGLPSEVPELEEEAPLAPAATNVHQPSEHAESYFPDVPDDPALQGPLGLINDEEHDSKFLSELDSRLLSQAKRLLSISTISDDGPEPDDGVTPDGEPEPEIRFKKSTNFGTAFGISSLGKV</sequence>
<feature type="compositionally biased region" description="Acidic residues" evidence="1">
    <location>
        <begin position="394"/>
        <end position="409"/>
    </location>
</feature>
<dbReference type="PhylomeDB" id="S7ZV63"/>
<dbReference type="HOGENOM" id="CLU_052079_1_0_1"/>
<feature type="region of interest" description="Disordered" evidence="1">
    <location>
        <begin position="388"/>
        <end position="418"/>
    </location>
</feature>
<accession>S7ZV63</accession>
<proteinExistence type="predicted"/>
<dbReference type="Proteomes" id="UP000019376">
    <property type="component" value="Unassembled WGS sequence"/>
</dbReference>
<evidence type="ECO:0000313" key="2">
    <source>
        <dbReference type="EMBL" id="EPS34635.1"/>
    </source>
</evidence>
<dbReference type="EMBL" id="KB644415">
    <property type="protein sequence ID" value="EPS34635.1"/>
    <property type="molecule type" value="Genomic_DNA"/>
</dbReference>
<keyword evidence="3" id="KW-1185">Reference proteome</keyword>
<organism evidence="2 3">
    <name type="scientific">Penicillium oxalicum (strain 114-2 / CGMCC 5302)</name>
    <name type="common">Penicillium decumbens</name>
    <dbReference type="NCBI Taxonomy" id="933388"/>
    <lineage>
        <taxon>Eukaryota</taxon>
        <taxon>Fungi</taxon>
        <taxon>Dikarya</taxon>
        <taxon>Ascomycota</taxon>
        <taxon>Pezizomycotina</taxon>
        <taxon>Eurotiomycetes</taxon>
        <taxon>Eurotiomycetidae</taxon>
        <taxon>Eurotiales</taxon>
        <taxon>Aspergillaceae</taxon>
        <taxon>Penicillium</taxon>
    </lineage>
</organism>
<feature type="region of interest" description="Disordered" evidence="1">
    <location>
        <begin position="239"/>
        <end position="266"/>
    </location>
</feature>